<evidence type="ECO:0000313" key="20">
    <source>
        <dbReference type="EMBL" id="KAK2709771.1"/>
    </source>
</evidence>
<protein>
    <recommendedName>
        <fullName evidence="13">Polyglutamylase complex subunit TTLL1</fullName>
    </recommendedName>
    <alternativeName>
        <fullName evidence="14">Tubulin polyglutamylase TTLL1</fullName>
    </alternativeName>
    <alternativeName>
        <fullName evidence="16">Tubulin polyglutamylase complex subunit 3</fullName>
    </alternativeName>
    <alternativeName>
        <fullName evidence="15">Tubulin--tyrosine ligase-like protein 1</fullName>
    </alternativeName>
</protein>
<name>A0AA88HQ58_ARTSF</name>
<dbReference type="GO" id="GO:0046872">
    <property type="term" value="F:metal ion binding"/>
    <property type="evidence" value="ECO:0007669"/>
    <property type="project" value="InterPro"/>
</dbReference>
<organism evidence="20 21">
    <name type="scientific">Artemia franciscana</name>
    <name type="common">Brine shrimp</name>
    <name type="synonym">Artemia sanfranciscana</name>
    <dbReference type="NCBI Taxonomy" id="6661"/>
    <lineage>
        <taxon>Eukaryota</taxon>
        <taxon>Metazoa</taxon>
        <taxon>Ecdysozoa</taxon>
        <taxon>Arthropoda</taxon>
        <taxon>Crustacea</taxon>
        <taxon>Branchiopoda</taxon>
        <taxon>Anostraca</taxon>
        <taxon>Artemiidae</taxon>
        <taxon>Artemia</taxon>
    </lineage>
</organism>
<keyword evidence="5" id="KW-0493">Microtubule</keyword>
<keyword evidence="9" id="KW-0206">Cytoskeleton</keyword>
<comment type="caution">
    <text evidence="20">The sequence shown here is derived from an EMBL/GenBank/DDBJ whole genome shotgun (WGS) entry which is preliminary data.</text>
</comment>
<evidence type="ECO:0000256" key="14">
    <source>
        <dbReference type="ARBA" id="ARBA00075351"/>
    </source>
</evidence>
<dbReference type="PROSITE" id="PS51221">
    <property type="entry name" value="TTL"/>
    <property type="match status" value="1"/>
</dbReference>
<dbReference type="Gene3D" id="3.30.470.20">
    <property type="entry name" value="ATP-grasp fold, B domain"/>
    <property type="match status" value="1"/>
</dbReference>
<comment type="subcellular location">
    <subcellularLocation>
        <location evidence="1">Cytoplasm</location>
        <location evidence="1">Cytoskeleton</location>
        <location evidence="1">Cilium basal body</location>
    </subcellularLocation>
</comment>
<evidence type="ECO:0000256" key="8">
    <source>
        <dbReference type="ARBA" id="ARBA00023069"/>
    </source>
</evidence>
<evidence type="ECO:0000256" key="4">
    <source>
        <dbReference type="ARBA" id="ARBA00022598"/>
    </source>
</evidence>
<sequence length="413" mass="48123">MSKQVTFTTDFDKSVVTVNFAKRGWLQATEGDSWNFYWASTHTSRNFFNSDSPHRFHDYQIINHFPNHYELTRKDLMVKNMKRYKREMERDKDKTEKTEEEEYSLHFLPTTFVVPADYNLFVEEYRRNPLSTWIMKPCGGSQGTGIFLVNKLSKMKKWSNDNRSGHTSYTGSSSYNHTPRESYVISKYIDRPLLIGGKKFDLRLYILVTSFKPLKAYMFKKGFCRFCTVKYDKSVQELDNMYVHLTNVSVQKQGEDYNRHHGGKWSIDGLLLYLRSTRGAECVQKLWKEIAWLTVSSLRAVAPLIVSDPHCFECYGYDIIIDEDLKPWLIEVNASPSLSTTTSSDYILKQSLIDSILDIVLPPDGVPSAKWSKKPSHEALRNWDILVDEEQAQNSSILEKKNRCKSNKKTIRK</sequence>
<keyword evidence="7 17" id="KW-0067">ATP-binding</keyword>
<evidence type="ECO:0000256" key="10">
    <source>
        <dbReference type="ARBA" id="ARBA00023273"/>
    </source>
</evidence>
<comment type="subunit">
    <text evidence="12">Part of the neuronal tubulin polyglutamylase complex which contains TPGS1, TPGS2, TTLL1, LRRC49 and NICN1. Interacts with PCM1, CSTPP1 and LRRC49.</text>
</comment>
<reference evidence="20" key="1">
    <citation type="submission" date="2023-07" db="EMBL/GenBank/DDBJ databases">
        <title>Chromosome-level genome assembly of Artemia franciscana.</title>
        <authorList>
            <person name="Jo E."/>
        </authorList>
    </citation>
    <scope>NUCLEOTIDE SEQUENCE</scope>
    <source>
        <tissue evidence="20">Whole body</tissue>
    </source>
</reference>
<dbReference type="GO" id="GO:0036064">
    <property type="term" value="C:ciliary basal body"/>
    <property type="evidence" value="ECO:0007669"/>
    <property type="project" value="TreeGrafter"/>
</dbReference>
<keyword evidence="8" id="KW-0969">Cilium</keyword>
<dbReference type="PANTHER" id="PTHR12241:SF31">
    <property type="entry name" value="POLYGLUTAMYLASE COMPLEX SUBUNIT TTLL1"/>
    <property type="match status" value="1"/>
</dbReference>
<dbReference type="InterPro" id="IPR004344">
    <property type="entry name" value="TTL/TTLL_fam"/>
</dbReference>
<dbReference type="GO" id="GO:0000226">
    <property type="term" value="P:microtubule cytoskeleton organization"/>
    <property type="evidence" value="ECO:0007669"/>
    <property type="project" value="TreeGrafter"/>
</dbReference>
<dbReference type="FunFam" id="3.30.470.20:FF:000033">
    <property type="entry name" value="Probable tubulin polyglutamylase TTLL1"/>
    <property type="match status" value="1"/>
</dbReference>
<keyword evidence="3" id="KW-0963">Cytoplasm</keyword>
<evidence type="ECO:0000313" key="21">
    <source>
        <dbReference type="Proteomes" id="UP001187531"/>
    </source>
</evidence>
<evidence type="ECO:0000256" key="7">
    <source>
        <dbReference type="ARBA" id="ARBA00022840"/>
    </source>
</evidence>
<dbReference type="AlphaFoldDB" id="A0AA88HQ58"/>
<feature type="coiled-coil region" evidence="18">
    <location>
        <begin position="74"/>
        <end position="101"/>
    </location>
</feature>
<keyword evidence="18" id="KW-0175">Coiled coil</keyword>
<evidence type="ECO:0000256" key="15">
    <source>
        <dbReference type="ARBA" id="ARBA00080021"/>
    </source>
</evidence>
<dbReference type="Proteomes" id="UP001187531">
    <property type="component" value="Unassembled WGS sequence"/>
</dbReference>
<keyword evidence="4" id="KW-0436">Ligase</keyword>
<evidence type="ECO:0000256" key="13">
    <source>
        <dbReference type="ARBA" id="ARBA00074800"/>
    </source>
</evidence>
<evidence type="ECO:0000256" key="3">
    <source>
        <dbReference type="ARBA" id="ARBA00022490"/>
    </source>
</evidence>
<dbReference type="GO" id="GO:0015631">
    <property type="term" value="F:tubulin binding"/>
    <property type="evidence" value="ECO:0007669"/>
    <property type="project" value="TreeGrafter"/>
</dbReference>
<dbReference type="InterPro" id="IPR011761">
    <property type="entry name" value="ATP-grasp"/>
</dbReference>
<evidence type="ECO:0000256" key="9">
    <source>
        <dbReference type="ARBA" id="ARBA00023212"/>
    </source>
</evidence>
<dbReference type="EMBL" id="JAVRJZ010000017">
    <property type="protein sequence ID" value="KAK2709771.1"/>
    <property type="molecule type" value="Genomic_DNA"/>
</dbReference>
<keyword evidence="21" id="KW-1185">Reference proteome</keyword>
<evidence type="ECO:0000259" key="19">
    <source>
        <dbReference type="PROSITE" id="PS50975"/>
    </source>
</evidence>
<evidence type="ECO:0000256" key="5">
    <source>
        <dbReference type="ARBA" id="ARBA00022701"/>
    </source>
</evidence>
<dbReference type="PANTHER" id="PTHR12241">
    <property type="entry name" value="TUBULIN POLYGLUTAMYLASE"/>
    <property type="match status" value="1"/>
</dbReference>
<evidence type="ECO:0000256" key="11">
    <source>
        <dbReference type="ARBA" id="ARBA00052959"/>
    </source>
</evidence>
<proteinExistence type="inferred from homology"/>
<keyword evidence="10" id="KW-0966">Cell projection</keyword>
<dbReference type="PROSITE" id="PS50975">
    <property type="entry name" value="ATP_GRASP"/>
    <property type="match status" value="1"/>
</dbReference>
<dbReference type="SUPFAM" id="SSF56059">
    <property type="entry name" value="Glutathione synthetase ATP-binding domain-like"/>
    <property type="match status" value="1"/>
</dbReference>
<evidence type="ECO:0000256" key="12">
    <source>
        <dbReference type="ARBA" id="ARBA00062645"/>
    </source>
</evidence>
<gene>
    <name evidence="20" type="ORF">QYM36_013443</name>
</gene>
<accession>A0AA88HQ58</accession>
<feature type="domain" description="ATP-grasp" evidence="19">
    <location>
        <begin position="318"/>
        <end position="361"/>
    </location>
</feature>
<keyword evidence="6 17" id="KW-0547">Nucleotide-binding</keyword>
<comment type="catalytic activity">
    <reaction evidence="11">
        <text>(L-glutamyl)(n)-gamma-L-glutamyl-L-glutamyl-[protein] + L-glutamate + ATP = (L-glutamyl)(n+1)-gamma-L-glutamyl-L-glutamyl-[protein] + ADP + phosphate + H(+)</text>
        <dbReference type="Rhea" id="RHEA:60148"/>
        <dbReference type="Rhea" id="RHEA-COMP:15519"/>
        <dbReference type="Rhea" id="RHEA-COMP:15675"/>
        <dbReference type="ChEBI" id="CHEBI:15378"/>
        <dbReference type="ChEBI" id="CHEBI:29985"/>
        <dbReference type="ChEBI" id="CHEBI:30616"/>
        <dbReference type="ChEBI" id="CHEBI:43474"/>
        <dbReference type="ChEBI" id="CHEBI:143623"/>
        <dbReference type="ChEBI" id="CHEBI:456216"/>
    </reaction>
    <physiologicalReaction direction="left-to-right" evidence="11">
        <dbReference type="Rhea" id="RHEA:60149"/>
    </physiologicalReaction>
</comment>
<dbReference type="GO" id="GO:0005524">
    <property type="term" value="F:ATP binding"/>
    <property type="evidence" value="ECO:0007669"/>
    <property type="project" value="UniProtKB-UniRule"/>
</dbReference>
<dbReference type="GO" id="GO:0005874">
    <property type="term" value="C:microtubule"/>
    <property type="evidence" value="ECO:0007669"/>
    <property type="project" value="UniProtKB-KW"/>
</dbReference>
<evidence type="ECO:0000256" key="17">
    <source>
        <dbReference type="PROSITE-ProRule" id="PRU00409"/>
    </source>
</evidence>
<dbReference type="Pfam" id="PF03133">
    <property type="entry name" value="TTL"/>
    <property type="match status" value="1"/>
</dbReference>
<evidence type="ECO:0000256" key="6">
    <source>
        <dbReference type="ARBA" id="ARBA00022741"/>
    </source>
</evidence>
<evidence type="ECO:0000256" key="18">
    <source>
        <dbReference type="SAM" id="Coils"/>
    </source>
</evidence>
<evidence type="ECO:0000256" key="1">
    <source>
        <dbReference type="ARBA" id="ARBA00004120"/>
    </source>
</evidence>
<dbReference type="GO" id="GO:0070740">
    <property type="term" value="F:tubulin-glutamic acid ligase activity"/>
    <property type="evidence" value="ECO:0007669"/>
    <property type="project" value="TreeGrafter"/>
</dbReference>
<evidence type="ECO:0000256" key="2">
    <source>
        <dbReference type="ARBA" id="ARBA00006118"/>
    </source>
</evidence>
<comment type="similarity">
    <text evidence="2">Belongs to the tubulin polyglutamylase family.</text>
</comment>
<evidence type="ECO:0000256" key="16">
    <source>
        <dbReference type="ARBA" id="ARBA00083073"/>
    </source>
</evidence>